<dbReference type="EMBL" id="JAUSUY010000003">
    <property type="protein sequence ID" value="MDT3425324.1"/>
    <property type="molecule type" value="Genomic_DNA"/>
</dbReference>
<feature type="domain" description="Methyltransferase" evidence="1">
    <location>
        <begin position="96"/>
        <end position="192"/>
    </location>
</feature>
<dbReference type="GO" id="GO:0008168">
    <property type="term" value="F:methyltransferase activity"/>
    <property type="evidence" value="ECO:0007669"/>
    <property type="project" value="UniProtKB-KW"/>
</dbReference>
<gene>
    <name evidence="2" type="ORF">J2Z22_000840</name>
</gene>
<dbReference type="InterPro" id="IPR050508">
    <property type="entry name" value="Methyltransf_Superfamily"/>
</dbReference>
<dbReference type="InterPro" id="IPR041698">
    <property type="entry name" value="Methyltransf_25"/>
</dbReference>
<evidence type="ECO:0000313" key="2">
    <source>
        <dbReference type="EMBL" id="MDT3425324.1"/>
    </source>
</evidence>
<dbReference type="InterPro" id="IPR029063">
    <property type="entry name" value="SAM-dependent_MTases_sf"/>
</dbReference>
<evidence type="ECO:0000259" key="1">
    <source>
        <dbReference type="Pfam" id="PF13649"/>
    </source>
</evidence>
<proteinExistence type="predicted"/>
<dbReference type="SUPFAM" id="SSF53335">
    <property type="entry name" value="S-adenosyl-L-methionine-dependent methyltransferases"/>
    <property type="match status" value="1"/>
</dbReference>
<keyword evidence="3" id="KW-1185">Reference proteome</keyword>
<keyword evidence="2" id="KW-0489">Methyltransferase</keyword>
<comment type="caution">
    <text evidence="2">The sequence shown here is derived from an EMBL/GenBank/DDBJ whole genome shotgun (WGS) entry which is preliminary data.</text>
</comment>
<accession>A0ABU3H3C3</accession>
<dbReference type="Gene3D" id="3.40.50.150">
    <property type="entry name" value="Vaccinia Virus protein VP39"/>
    <property type="match status" value="1"/>
</dbReference>
<dbReference type="RefSeq" id="WP_025697945.1">
    <property type="nucleotide sequence ID" value="NZ_JAUSUY010000003.1"/>
</dbReference>
<name>A0ABU3H3C3_9BACL</name>
<dbReference type="Pfam" id="PF13649">
    <property type="entry name" value="Methyltransf_25"/>
    <property type="match status" value="1"/>
</dbReference>
<keyword evidence="2" id="KW-0808">Transferase</keyword>
<dbReference type="GO" id="GO:0032259">
    <property type="term" value="P:methylation"/>
    <property type="evidence" value="ECO:0007669"/>
    <property type="project" value="UniProtKB-KW"/>
</dbReference>
<evidence type="ECO:0000313" key="3">
    <source>
        <dbReference type="Proteomes" id="UP001248709"/>
    </source>
</evidence>
<dbReference type="PANTHER" id="PTHR42912">
    <property type="entry name" value="METHYLTRANSFERASE"/>
    <property type="match status" value="1"/>
</dbReference>
<dbReference type="PANTHER" id="PTHR42912:SF93">
    <property type="entry name" value="N6-ADENOSINE-METHYLTRANSFERASE TMT1A"/>
    <property type="match status" value="1"/>
</dbReference>
<sequence>MDKMDNYSRILLNEQLLSSAAYYFCKDAGLDKRYPIAEPQPAAVRTLQQEGILSGSANRVADREFGYACYEYYRQSIAPDEFDHLLLEGAEGRRRVLDLCCGPGSTVHALLTSDSERLVYAVDHNPFYLSLLRRTLSLRYEHGANVVVQADDAHHVKLESRTLDFIVCRTSLQYLDVPAAIAEIYRLLQPGGKVFLVVHGPGYLPDYFFARKQFAKMTQRSKGSRGASALKFLTFRSLKPKLEKAGFTSIQYKESSQWLFAGRLPIYFGVSAEADG</sequence>
<dbReference type="Proteomes" id="UP001248709">
    <property type="component" value="Unassembled WGS sequence"/>
</dbReference>
<protein>
    <submittedName>
        <fullName evidence="2">SAM-dependent methyltransferase</fullName>
    </submittedName>
</protein>
<reference evidence="2 3" key="1">
    <citation type="submission" date="2023-07" db="EMBL/GenBank/DDBJ databases">
        <title>Genomic Encyclopedia of Type Strains, Phase IV (KMG-IV): sequencing the most valuable type-strain genomes for metagenomic binning, comparative biology and taxonomic classification.</title>
        <authorList>
            <person name="Goeker M."/>
        </authorList>
    </citation>
    <scope>NUCLEOTIDE SEQUENCE [LARGE SCALE GENOMIC DNA]</scope>
    <source>
        <strain evidence="2 3">T98</strain>
    </source>
</reference>
<dbReference type="CDD" id="cd02440">
    <property type="entry name" value="AdoMet_MTases"/>
    <property type="match status" value="1"/>
</dbReference>
<organism evidence="2 3">
    <name type="scientific">Paenibacillus forsythiae</name>
    <dbReference type="NCBI Taxonomy" id="365616"/>
    <lineage>
        <taxon>Bacteria</taxon>
        <taxon>Bacillati</taxon>
        <taxon>Bacillota</taxon>
        <taxon>Bacilli</taxon>
        <taxon>Bacillales</taxon>
        <taxon>Paenibacillaceae</taxon>
        <taxon>Paenibacillus</taxon>
    </lineage>
</organism>